<dbReference type="PRINTS" id="PR00452">
    <property type="entry name" value="SH3DOMAIN"/>
</dbReference>
<accession>A0A8H7Q189</accession>
<reference evidence="6" key="1">
    <citation type="submission" date="2020-12" db="EMBL/GenBank/DDBJ databases">
        <title>Metabolic potential, ecology and presence of endohyphal bacteria is reflected in genomic diversity of Mucoromycotina.</title>
        <authorList>
            <person name="Muszewska A."/>
            <person name="Okrasinska A."/>
            <person name="Steczkiewicz K."/>
            <person name="Drgas O."/>
            <person name="Orlowska M."/>
            <person name="Perlinska-Lenart U."/>
            <person name="Aleksandrzak-Piekarczyk T."/>
            <person name="Szatraj K."/>
            <person name="Zielenkiewicz U."/>
            <person name="Pilsyk S."/>
            <person name="Malc E."/>
            <person name="Mieczkowski P."/>
            <person name="Kruszewska J.S."/>
            <person name="Biernat P."/>
            <person name="Pawlowska J."/>
        </authorList>
    </citation>
    <scope>NUCLEOTIDE SEQUENCE</scope>
    <source>
        <strain evidence="6">WA0000051536</strain>
    </source>
</reference>
<dbReference type="InterPro" id="IPR033643">
    <property type="entry name" value="SYLF_SH3YL1-like"/>
</dbReference>
<proteinExistence type="inferred from homology"/>
<dbReference type="EMBL" id="JAEPRA010000006">
    <property type="protein sequence ID" value="KAG2184242.1"/>
    <property type="molecule type" value="Genomic_DNA"/>
</dbReference>
<keyword evidence="2 3" id="KW-0728">SH3 domain</keyword>
<dbReference type="InterPro" id="IPR001452">
    <property type="entry name" value="SH3_domain"/>
</dbReference>
<dbReference type="GO" id="GO:0051666">
    <property type="term" value="P:actin cortical patch localization"/>
    <property type="evidence" value="ECO:0007669"/>
    <property type="project" value="TreeGrafter"/>
</dbReference>
<keyword evidence="7" id="KW-1185">Reference proteome</keyword>
<dbReference type="InterPro" id="IPR051702">
    <property type="entry name" value="SH3_domain_YSC84-like"/>
</dbReference>
<feature type="compositionally biased region" description="Polar residues" evidence="4">
    <location>
        <begin position="293"/>
        <end position="307"/>
    </location>
</feature>
<sequence>VSDKTDLVFSPRLLSFFLIFCTHTSFFNMVTSPLPTSLPGECRKAASILNSFIDPGEGLDVIIPPTILHKAKGLAIFTVLKAGFIFSGRAGSGLVIARLPDGSWSAPSAIGTIGAGFGGQIGKGANAVDSLQVTYLTNIVPDSIGAELTEFVIVLNTQDAVKAFSQGGNITLGGNLSVAVGPVGRNAEAAGVAALTQVAAIYSYSKTKGLFAGVSLEGSVIITRHPDNVKMYRQEVTAKQLLNGSIPPPEQAQVLYRALDAKFGGSSTMYNDQPVYGDRYEDSNSRAEGFVPHQQSYQGTNPRSDSANPGLDKAPREKNIARAMYDFTGEQKGDLSFKRGDIIHIVKRTSSQNDWWTGRFGDREGTFPANFVDLC</sequence>
<dbReference type="Pfam" id="PF04366">
    <property type="entry name" value="Ysc84"/>
    <property type="match status" value="1"/>
</dbReference>
<dbReference type="PANTHER" id="PTHR15629:SF2">
    <property type="entry name" value="SH3 DOMAIN-CONTAINING YSC84-LIKE PROTEIN 1"/>
    <property type="match status" value="1"/>
</dbReference>
<dbReference type="InterPro" id="IPR036028">
    <property type="entry name" value="SH3-like_dom_sf"/>
</dbReference>
<comment type="caution">
    <text evidence="6">The sequence shown here is derived from an EMBL/GenBank/DDBJ whole genome shotgun (WGS) entry which is preliminary data.</text>
</comment>
<comment type="similarity">
    <text evidence="1">Belongs to the SH3YL1 family.</text>
</comment>
<feature type="region of interest" description="Disordered" evidence="4">
    <location>
        <begin position="293"/>
        <end position="314"/>
    </location>
</feature>
<evidence type="ECO:0000256" key="2">
    <source>
        <dbReference type="ARBA" id="ARBA00022443"/>
    </source>
</evidence>
<dbReference type="SUPFAM" id="SSF50044">
    <property type="entry name" value="SH3-domain"/>
    <property type="match status" value="1"/>
</dbReference>
<evidence type="ECO:0000313" key="7">
    <source>
        <dbReference type="Proteomes" id="UP000612746"/>
    </source>
</evidence>
<evidence type="ECO:0000256" key="4">
    <source>
        <dbReference type="SAM" id="MobiDB-lite"/>
    </source>
</evidence>
<evidence type="ECO:0000256" key="1">
    <source>
        <dbReference type="ARBA" id="ARBA00007761"/>
    </source>
</evidence>
<evidence type="ECO:0000313" key="6">
    <source>
        <dbReference type="EMBL" id="KAG2184242.1"/>
    </source>
</evidence>
<dbReference type="Proteomes" id="UP000612746">
    <property type="component" value="Unassembled WGS sequence"/>
</dbReference>
<gene>
    <name evidence="6" type="ORF">INT44_009257</name>
</gene>
<dbReference type="Pfam" id="PF00018">
    <property type="entry name" value="SH3_1"/>
    <property type="match status" value="1"/>
</dbReference>
<evidence type="ECO:0000256" key="3">
    <source>
        <dbReference type="PROSITE-ProRule" id="PRU00192"/>
    </source>
</evidence>
<dbReference type="CDD" id="cd11842">
    <property type="entry name" value="SH3_Ysc84p_like"/>
    <property type="match status" value="1"/>
</dbReference>
<dbReference type="AlphaFoldDB" id="A0A8H7Q189"/>
<protein>
    <recommendedName>
        <fullName evidence="5">SH3 domain-containing protein</fullName>
    </recommendedName>
</protein>
<dbReference type="SMART" id="SM00326">
    <property type="entry name" value="SH3"/>
    <property type="match status" value="1"/>
</dbReference>
<dbReference type="PANTHER" id="PTHR15629">
    <property type="entry name" value="SH3YL1 PROTEIN"/>
    <property type="match status" value="1"/>
</dbReference>
<evidence type="ECO:0000259" key="5">
    <source>
        <dbReference type="PROSITE" id="PS50002"/>
    </source>
</evidence>
<dbReference type="GO" id="GO:0051017">
    <property type="term" value="P:actin filament bundle assembly"/>
    <property type="evidence" value="ECO:0007669"/>
    <property type="project" value="TreeGrafter"/>
</dbReference>
<dbReference type="OrthoDB" id="443981at2759"/>
<feature type="non-terminal residue" evidence="6">
    <location>
        <position position="1"/>
    </location>
</feature>
<dbReference type="Gene3D" id="2.30.30.40">
    <property type="entry name" value="SH3 Domains"/>
    <property type="match status" value="1"/>
</dbReference>
<dbReference type="GO" id="GO:0035091">
    <property type="term" value="F:phosphatidylinositol binding"/>
    <property type="evidence" value="ECO:0007669"/>
    <property type="project" value="TreeGrafter"/>
</dbReference>
<dbReference type="InterPro" id="IPR007461">
    <property type="entry name" value="Ysc84_actin-binding"/>
</dbReference>
<name>A0A8H7Q189_9FUNG</name>
<dbReference type="PROSITE" id="PS50002">
    <property type="entry name" value="SH3"/>
    <property type="match status" value="1"/>
</dbReference>
<feature type="domain" description="SH3" evidence="5">
    <location>
        <begin position="316"/>
        <end position="375"/>
    </location>
</feature>
<dbReference type="GO" id="GO:0051015">
    <property type="term" value="F:actin filament binding"/>
    <property type="evidence" value="ECO:0007669"/>
    <property type="project" value="TreeGrafter"/>
</dbReference>
<dbReference type="CDD" id="cd11525">
    <property type="entry name" value="SYLF_SH3YL1_like"/>
    <property type="match status" value="1"/>
</dbReference>
<dbReference type="GO" id="GO:0030479">
    <property type="term" value="C:actin cortical patch"/>
    <property type="evidence" value="ECO:0007669"/>
    <property type="project" value="TreeGrafter"/>
</dbReference>
<dbReference type="FunFam" id="2.30.30.40:FF:000100">
    <property type="entry name" value="SH3 domain-containing YSC84-like protein 1"/>
    <property type="match status" value="1"/>
</dbReference>
<organism evidence="6 7">
    <name type="scientific">Umbelopsis vinacea</name>
    <dbReference type="NCBI Taxonomy" id="44442"/>
    <lineage>
        <taxon>Eukaryota</taxon>
        <taxon>Fungi</taxon>
        <taxon>Fungi incertae sedis</taxon>
        <taxon>Mucoromycota</taxon>
        <taxon>Mucoromycotina</taxon>
        <taxon>Umbelopsidomycetes</taxon>
        <taxon>Umbelopsidales</taxon>
        <taxon>Umbelopsidaceae</taxon>
        <taxon>Umbelopsis</taxon>
    </lineage>
</organism>